<organism evidence="3 4">
    <name type="scientific">Lasius platythorax</name>
    <dbReference type="NCBI Taxonomy" id="488582"/>
    <lineage>
        <taxon>Eukaryota</taxon>
        <taxon>Metazoa</taxon>
        <taxon>Ecdysozoa</taxon>
        <taxon>Arthropoda</taxon>
        <taxon>Hexapoda</taxon>
        <taxon>Insecta</taxon>
        <taxon>Pterygota</taxon>
        <taxon>Neoptera</taxon>
        <taxon>Endopterygota</taxon>
        <taxon>Hymenoptera</taxon>
        <taxon>Apocrita</taxon>
        <taxon>Aculeata</taxon>
        <taxon>Formicoidea</taxon>
        <taxon>Formicidae</taxon>
        <taxon>Formicinae</taxon>
        <taxon>Lasius</taxon>
        <taxon>Lasius</taxon>
    </lineage>
</organism>
<dbReference type="PANTHER" id="PTHR47331">
    <property type="entry name" value="PHD-TYPE DOMAIN-CONTAINING PROTEIN"/>
    <property type="match status" value="1"/>
</dbReference>
<keyword evidence="4" id="KW-1185">Reference proteome</keyword>
<dbReference type="Proteomes" id="UP001497644">
    <property type="component" value="Chromosome 15"/>
</dbReference>
<dbReference type="AlphaFoldDB" id="A0AAV2NIC1"/>
<evidence type="ECO:0008006" key="5">
    <source>
        <dbReference type="Google" id="ProtNLM"/>
    </source>
</evidence>
<accession>A0AAV2NIC1</accession>
<evidence type="ECO:0000313" key="3">
    <source>
        <dbReference type="EMBL" id="CAL1678856.1"/>
    </source>
</evidence>
<name>A0AAV2NIC1_9HYME</name>
<feature type="compositionally biased region" description="Polar residues" evidence="2">
    <location>
        <begin position="416"/>
        <end position="426"/>
    </location>
</feature>
<evidence type="ECO:0000256" key="2">
    <source>
        <dbReference type="SAM" id="MobiDB-lite"/>
    </source>
</evidence>
<feature type="region of interest" description="Disordered" evidence="2">
    <location>
        <begin position="406"/>
        <end position="435"/>
    </location>
</feature>
<dbReference type="EMBL" id="OZ034838">
    <property type="protein sequence ID" value="CAL1678856.1"/>
    <property type="molecule type" value="Genomic_DNA"/>
</dbReference>
<keyword evidence="1" id="KW-0175">Coiled coil</keyword>
<dbReference type="InterPro" id="IPR005312">
    <property type="entry name" value="DUF1759"/>
</dbReference>
<reference evidence="3" key="1">
    <citation type="submission" date="2024-04" db="EMBL/GenBank/DDBJ databases">
        <authorList>
            <consortium name="Molecular Ecology Group"/>
        </authorList>
    </citation>
    <scope>NUCLEOTIDE SEQUENCE</scope>
</reference>
<proteinExistence type="predicted"/>
<evidence type="ECO:0000313" key="4">
    <source>
        <dbReference type="Proteomes" id="UP001497644"/>
    </source>
</evidence>
<protein>
    <recommendedName>
        <fullName evidence="5">CCHC-type domain-containing protein</fullName>
    </recommendedName>
</protein>
<dbReference type="Pfam" id="PF03564">
    <property type="entry name" value="DUF1759"/>
    <property type="match status" value="1"/>
</dbReference>
<evidence type="ECO:0000256" key="1">
    <source>
        <dbReference type="SAM" id="Coils"/>
    </source>
</evidence>
<feature type="coiled-coil region" evidence="1">
    <location>
        <begin position="90"/>
        <end position="117"/>
    </location>
</feature>
<sequence length="435" mass="50226">MDAKLRVKNSSIKRNLTNFLNYARACQGELEELRERYERAPDVWRQFQEVQEDIAVLLVEKNSSAEDMEAHAQNIDKYEQVYYGAMATARRKLNMGNDQQEDQVAQLQAQIQALGRKTSGQEDNTLKIKLPPLTIQPFHGEYDKWLTFKDAFTQAVHNKNIPGIQKFQLFQGLLRENALKIIATLEASDVNYTIAWDLLKKRYENKRLIINTHLRGLFELAPIIKANHASLRNIIDEVRTHTRSLKALGQLTEHWSTMLTHVIANKFDGVTREEWEKEISMKELNELPTLDEILSFLEKRCLMLEMTERGKAKSETSSSTASKKTEKRIVMATITTKCAHCEGSHSIFKCEKFLKLSPYDRYTETKRLKLCTNCLKENHISRDCTLSSCRKCDLKHNTLLHRNQGQNVEMEKKNSESGSSTLQPITGNRRKCYLA</sequence>
<gene>
    <name evidence="3" type="ORF">LPLAT_LOCUS4640</name>
</gene>